<accession>A0A286QN65</accession>
<evidence type="ECO:0000313" key="1">
    <source>
        <dbReference type="EMBL" id="ARU13320.1"/>
    </source>
</evidence>
<keyword evidence="2" id="KW-1185">Reference proteome</keyword>
<organism evidence="1 2">
    <name type="scientific">Streptococcus phage P4761</name>
    <dbReference type="NCBI Taxonomy" id="1971417"/>
    <lineage>
        <taxon>Viruses</taxon>
        <taxon>Duplodnaviria</taxon>
        <taxon>Heunggongvirae</taxon>
        <taxon>Uroviricota</taxon>
        <taxon>Caudoviricetes</taxon>
        <taxon>Aliceevansviridae</taxon>
        <taxon>Brussowvirus</taxon>
        <taxon>Brussowvirus P4761</taxon>
    </lineage>
</organism>
<dbReference type="Proteomes" id="UP000223730">
    <property type="component" value="Genome"/>
</dbReference>
<dbReference type="EMBL" id="KY705258">
    <property type="protein sequence ID" value="ARU13320.1"/>
    <property type="molecule type" value="Genomic_DNA"/>
</dbReference>
<protein>
    <submittedName>
        <fullName evidence="1">Uncharacterized protein</fullName>
    </submittedName>
</protein>
<reference evidence="1 2" key="1">
    <citation type="journal article" date="2017" name="Front. Microbiol.">
        <title>Global Survey and Genome Exploration of Bacteriophages Infecting the Lactic Acid Bacterium Streptococcus thermophilus.</title>
        <authorList>
            <person name="McDonnell B."/>
            <person name="Mahony J."/>
            <person name="Hanemaaijer L."/>
            <person name="Neve H."/>
            <person name="Noben J.-P."/>
            <person name="Lugli G.A."/>
            <person name="Ventura M."/>
            <person name="Kouwen T.R."/>
            <person name="van Sinderen D."/>
        </authorList>
    </citation>
    <scope>NUCLEOTIDE SEQUENCE [LARGE SCALE GENOMIC DNA]</scope>
</reference>
<evidence type="ECO:0000313" key="2">
    <source>
        <dbReference type="Proteomes" id="UP000223730"/>
    </source>
</evidence>
<sequence>MDTQNGQYRAKSGIIVSERCNDYPFEEYTHYLYVRGSA</sequence>
<name>A0A286QN65_9CAUD</name>
<proteinExistence type="predicted"/>
<gene>
    <name evidence="1" type="ORF">P4761_27</name>
</gene>